<feature type="non-terminal residue" evidence="2">
    <location>
        <position position="1"/>
    </location>
</feature>
<dbReference type="InterPro" id="IPR057670">
    <property type="entry name" value="SH3_retrovirus"/>
</dbReference>
<evidence type="ECO:0000313" key="3">
    <source>
        <dbReference type="Proteomes" id="UP000257109"/>
    </source>
</evidence>
<accession>A0A371GU42</accession>
<evidence type="ECO:0000259" key="1">
    <source>
        <dbReference type="Pfam" id="PF25597"/>
    </source>
</evidence>
<organism evidence="2 3">
    <name type="scientific">Mucuna pruriens</name>
    <name type="common">Velvet bean</name>
    <name type="synonym">Dolichos pruriens</name>
    <dbReference type="NCBI Taxonomy" id="157652"/>
    <lineage>
        <taxon>Eukaryota</taxon>
        <taxon>Viridiplantae</taxon>
        <taxon>Streptophyta</taxon>
        <taxon>Embryophyta</taxon>
        <taxon>Tracheophyta</taxon>
        <taxon>Spermatophyta</taxon>
        <taxon>Magnoliopsida</taxon>
        <taxon>eudicotyledons</taxon>
        <taxon>Gunneridae</taxon>
        <taxon>Pentapetalae</taxon>
        <taxon>rosids</taxon>
        <taxon>fabids</taxon>
        <taxon>Fabales</taxon>
        <taxon>Fabaceae</taxon>
        <taxon>Papilionoideae</taxon>
        <taxon>50 kb inversion clade</taxon>
        <taxon>NPAAA clade</taxon>
        <taxon>indigoferoid/millettioid clade</taxon>
        <taxon>Phaseoleae</taxon>
        <taxon>Mucuna</taxon>
    </lineage>
</organism>
<sequence>MLPPCIFGSVTFVHLHKNQRIELDPCALRCIFLGYTTHQKGYCCYHPTTKCIYITMDVTFLDFEIYFSALTCNYPLQREIQNYHIHIKAFVYQLSSDQVPSKIQEA</sequence>
<feature type="domain" description="Retroviral polymerase SH3-like" evidence="1">
    <location>
        <begin position="10"/>
        <end position="64"/>
    </location>
</feature>
<name>A0A371GU42_MUCPR</name>
<gene>
    <name evidence="2" type="ORF">CR513_23592</name>
</gene>
<dbReference type="OrthoDB" id="1750639at2759"/>
<dbReference type="Pfam" id="PF25597">
    <property type="entry name" value="SH3_retrovirus"/>
    <property type="match status" value="1"/>
</dbReference>
<comment type="caution">
    <text evidence="2">The sequence shown here is derived from an EMBL/GenBank/DDBJ whole genome shotgun (WGS) entry which is preliminary data.</text>
</comment>
<dbReference type="AlphaFoldDB" id="A0A371GU42"/>
<protein>
    <recommendedName>
        <fullName evidence="1">Retroviral polymerase SH3-like domain-containing protein</fullName>
    </recommendedName>
</protein>
<keyword evidence="3" id="KW-1185">Reference proteome</keyword>
<dbReference type="EMBL" id="QJKJ01004463">
    <property type="protein sequence ID" value="RDX94068.1"/>
    <property type="molecule type" value="Genomic_DNA"/>
</dbReference>
<dbReference type="Proteomes" id="UP000257109">
    <property type="component" value="Unassembled WGS sequence"/>
</dbReference>
<proteinExistence type="predicted"/>
<reference evidence="2" key="1">
    <citation type="submission" date="2018-05" db="EMBL/GenBank/DDBJ databases">
        <title>Draft genome of Mucuna pruriens seed.</title>
        <authorList>
            <person name="Nnadi N.E."/>
            <person name="Vos R."/>
            <person name="Hasami M.H."/>
            <person name="Devisetty U.K."/>
            <person name="Aguiy J.C."/>
        </authorList>
    </citation>
    <scope>NUCLEOTIDE SEQUENCE [LARGE SCALE GENOMIC DNA]</scope>
    <source>
        <strain evidence="2">JCA_2017</strain>
    </source>
</reference>
<evidence type="ECO:0000313" key="2">
    <source>
        <dbReference type="EMBL" id="RDX94068.1"/>
    </source>
</evidence>